<feature type="compositionally biased region" description="Basic residues" evidence="1">
    <location>
        <begin position="101"/>
        <end position="124"/>
    </location>
</feature>
<name>F4SCS8_MELLP</name>
<sequence>MSFQAQLDQTNDQLNQDQNQPNPGQEGQNPTVENANQRNQDTMNQIEDRVLTRAEAAAKGGRPSSRLITPKQGANGRNTNRISTGSNHTPRSLRGSGIQKKSQRPAGIKKTKGIRQQQKKKKNDVRKGGKELGPLEEIHSEQQETEEWGGIEEGLMGMEGEEIGGKEVTQQGERYILIFQCQFLFFPVRRPSLFSLSNPPTFSQIQSLYRFVHRQFPL</sequence>
<dbReference type="InParanoid" id="F4SCS8"/>
<evidence type="ECO:0000313" key="2">
    <source>
        <dbReference type="EMBL" id="EGF97548.1"/>
    </source>
</evidence>
<accession>F4SCS8</accession>
<feature type="compositionally biased region" description="Polar residues" evidence="1">
    <location>
        <begin position="75"/>
        <end position="90"/>
    </location>
</feature>
<reference evidence="3" key="1">
    <citation type="journal article" date="2011" name="Proc. Natl. Acad. Sci. U.S.A.">
        <title>Obligate biotrophy features unraveled by the genomic analysis of rust fungi.</title>
        <authorList>
            <person name="Duplessis S."/>
            <person name="Cuomo C.A."/>
            <person name="Lin Y.-C."/>
            <person name="Aerts A."/>
            <person name="Tisserant E."/>
            <person name="Veneault-Fourrey C."/>
            <person name="Joly D.L."/>
            <person name="Hacquard S."/>
            <person name="Amselem J."/>
            <person name="Cantarel B.L."/>
            <person name="Chiu R."/>
            <person name="Coutinho P.M."/>
            <person name="Feau N."/>
            <person name="Field M."/>
            <person name="Frey P."/>
            <person name="Gelhaye E."/>
            <person name="Goldberg J."/>
            <person name="Grabherr M.G."/>
            <person name="Kodira C.D."/>
            <person name="Kohler A."/>
            <person name="Kuees U."/>
            <person name="Lindquist E.A."/>
            <person name="Lucas S.M."/>
            <person name="Mago R."/>
            <person name="Mauceli E."/>
            <person name="Morin E."/>
            <person name="Murat C."/>
            <person name="Pangilinan J.L."/>
            <person name="Park R."/>
            <person name="Pearson M."/>
            <person name="Quesneville H."/>
            <person name="Rouhier N."/>
            <person name="Sakthikumar S."/>
            <person name="Salamov A.A."/>
            <person name="Schmutz J."/>
            <person name="Selles B."/>
            <person name="Shapiro H."/>
            <person name="Tanguay P."/>
            <person name="Tuskan G.A."/>
            <person name="Henrissat B."/>
            <person name="Van de Peer Y."/>
            <person name="Rouze P."/>
            <person name="Ellis J.G."/>
            <person name="Dodds P.N."/>
            <person name="Schein J.E."/>
            <person name="Zhong S."/>
            <person name="Hamelin R.C."/>
            <person name="Grigoriev I.V."/>
            <person name="Szabo L.J."/>
            <person name="Martin F."/>
        </authorList>
    </citation>
    <scope>NUCLEOTIDE SEQUENCE [LARGE SCALE GENOMIC DNA]</scope>
    <source>
        <strain evidence="3">98AG31 / pathotype 3-4-7</strain>
    </source>
</reference>
<feature type="region of interest" description="Disordered" evidence="1">
    <location>
        <begin position="1"/>
        <end position="147"/>
    </location>
</feature>
<dbReference type="GeneID" id="18931361"/>
<protein>
    <submittedName>
        <fullName evidence="2">Uncharacterized protein</fullName>
    </submittedName>
</protein>
<feature type="compositionally biased region" description="Polar residues" evidence="1">
    <location>
        <begin position="32"/>
        <end position="45"/>
    </location>
</feature>
<gene>
    <name evidence="2" type="ORF">MELLADRAFT_69916</name>
</gene>
<dbReference type="EMBL" id="GL883220">
    <property type="protein sequence ID" value="EGF97548.1"/>
    <property type="molecule type" value="Genomic_DNA"/>
</dbReference>
<feature type="compositionally biased region" description="Low complexity" evidence="1">
    <location>
        <begin position="1"/>
        <end position="31"/>
    </location>
</feature>
<dbReference type="Proteomes" id="UP000001072">
    <property type="component" value="Unassembled WGS sequence"/>
</dbReference>
<organism evidence="3">
    <name type="scientific">Melampsora larici-populina (strain 98AG31 / pathotype 3-4-7)</name>
    <name type="common">Poplar leaf rust fungus</name>
    <dbReference type="NCBI Taxonomy" id="747676"/>
    <lineage>
        <taxon>Eukaryota</taxon>
        <taxon>Fungi</taxon>
        <taxon>Dikarya</taxon>
        <taxon>Basidiomycota</taxon>
        <taxon>Pucciniomycotina</taxon>
        <taxon>Pucciniomycetes</taxon>
        <taxon>Pucciniales</taxon>
        <taxon>Melampsoraceae</taxon>
        <taxon>Melampsora</taxon>
    </lineage>
</organism>
<evidence type="ECO:0000256" key="1">
    <source>
        <dbReference type="SAM" id="MobiDB-lite"/>
    </source>
</evidence>
<dbReference type="KEGG" id="mlr:MELLADRAFT_69916"/>
<dbReference type="VEuPathDB" id="FungiDB:MELLADRAFT_69916"/>
<dbReference type="HOGENOM" id="CLU_1518207_0_0_1"/>
<dbReference type="RefSeq" id="XP_007419188.1">
    <property type="nucleotide sequence ID" value="XM_007419126.1"/>
</dbReference>
<keyword evidence="3" id="KW-1185">Reference proteome</keyword>
<evidence type="ECO:0000313" key="3">
    <source>
        <dbReference type="Proteomes" id="UP000001072"/>
    </source>
</evidence>
<dbReference type="AlphaFoldDB" id="F4SCS8"/>
<proteinExistence type="predicted"/>